<dbReference type="InterPro" id="IPR009061">
    <property type="entry name" value="DNA-bd_dom_put_sf"/>
</dbReference>
<feature type="region of interest" description="Disordered" evidence="1">
    <location>
        <begin position="107"/>
        <end position="134"/>
    </location>
</feature>
<reference evidence="3" key="1">
    <citation type="submission" date="2022-10" db="EMBL/GenBank/DDBJ databases">
        <title>The WGS of Solirubrobacter sp. CPCC 204708.</title>
        <authorList>
            <person name="Jiang Z."/>
        </authorList>
    </citation>
    <scope>NUCLEOTIDE SEQUENCE</scope>
    <source>
        <strain evidence="3">CPCC 204708</strain>
    </source>
</reference>
<dbReference type="SUPFAM" id="SSF46955">
    <property type="entry name" value="Putative DNA-binding domain"/>
    <property type="match status" value="1"/>
</dbReference>
<organism evidence="3 4">
    <name type="scientific">Solirubrobacter deserti</name>
    <dbReference type="NCBI Taxonomy" id="2282478"/>
    <lineage>
        <taxon>Bacteria</taxon>
        <taxon>Bacillati</taxon>
        <taxon>Actinomycetota</taxon>
        <taxon>Thermoleophilia</taxon>
        <taxon>Solirubrobacterales</taxon>
        <taxon>Solirubrobacteraceae</taxon>
        <taxon>Solirubrobacter</taxon>
    </lineage>
</organism>
<comment type="caution">
    <text evidence="3">The sequence shown here is derived from an EMBL/GenBank/DDBJ whole genome shotgun (WGS) entry which is preliminary data.</text>
</comment>
<gene>
    <name evidence="3" type="ORF">OJ962_02835</name>
</gene>
<name>A0ABT4RD24_9ACTN</name>
<keyword evidence="4" id="KW-1185">Reference proteome</keyword>
<protein>
    <submittedName>
        <fullName evidence="3">Helix-turn-helix domain-containing protein</fullName>
    </submittedName>
</protein>
<evidence type="ECO:0000259" key="2">
    <source>
        <dbReference type="Pfam" id="PF12728"/>
    </source>
</evidence>
<dbReference type="Pfam" id="PF12728">
    <property type="entry name" value="HTH_17"/>
    <property type="match status" value="1"/>
</dbReference>
<evidence type="ECO:0000313" key="4">
    <source>
        <dbReference type="Proteomes" id="UP001147700"/>
    </source>
</evidence>
<dbReference type="InterPro" id="IPR010093">
    <property type="entry name" value="SinI_DNA-bd"/>
</dbReference>
<dbReference type="InterPro" id="IPR041657">
    <property type="entry name" value="HTH_17"/>
</dbReference>
<dbReference type="NCBIfam" id="TIGR01764">
    <property type="entry name" value="excise"/>
    <property type="match status" value="1"/>
</dbReference>
<dbReference type="Proteomes" id="UP001147700">
    <property type="component" value="Unassembled WGS sequence"/>
</dbReference>
<feature type="domain" description="Helix-turn-helix" evidence="2">
    <location>
        <begin position="54"/>
        <end position="104"/>
    </location>
</feature>
<sequence>MTPRAGAPEQIRALATVTLDAQALDELGPQTLDRLADLVAQRLAERRAAGEAPLLTTNDVAEIAGVHAQTVRRAIQTGALQVVGYVGQRPRMRREDVEAWIASNEPPDAAAIPAGQPRPVRRRAGRQSYPRPLGDVIRTLGVGAER</sequence>
<evidence type="ECO:0000313" key="3">
    <source>
        <dbReference type="EMBL" id="MDA0136417.1"/>
    </source>
</evidence>
<dbReference type="EMBL" id="JAPCID010000003">
    <property type="protein sequence ID" value="MDA0136417.1"/>
    <property type="molecule type" value="Genomic_DNA"/>
</dbReference>
<dbReference type="RefSeq" id="WP_202955430.1">
    <property type="nucleotide sequence ID" value="NZ_JAPCID010000003.1"/>
</dbReference>
<proteinExistence type="predicted"/>
<evidence type="ECO:0000256" key="1">
    <source>
        <dbReference type="SAM" id="MobiDB-lite"/>
    </source>
</evidence>
<accession>A0ABT4RD24</accession>